<dbReference type="Gene3D" id="3.40.50.2300">
    <property type="match status" value="1"/>
</dbReference>
<organism evidence="4 5">
    <name type="scientific">Candidatus Thermofonsia Clade 1 bacterium</name>
    <dbReference type="NCBI Taxonomy" id="2364210"/>
    <lineage>
        <taxon>Bacteria</taxon>
        <taxon>Bacillati</taxon>
        <taxon>Chloroflexota</taxon>
        <taxon>Candidatus Thermofontia</taxon>
        <taxon>Candidatus Thermofonsia Clade 1</taxon>
    </lineage>
</organism>
<evidence type="ECO:0000256" key="2">
    <source>
        <dbReference type="PROSITE-ProRule" id="PRU00169"/>
    </source>
</evidence>
<proteinExistence type="predicted"/>
<protein>
    <submittedName>
        <fullName evidence="4">Response regulator</fullName>
    </submittedName>
</protein>
<dbReference type="PANTHER" id="PTHR45339">
    <property type="entry name" value="HYBRID SIGNAL TRANSDUCTION HISTIDINE KINASE J"/>
    <property type="match status" value="1"/>
</dbReference>
<dbReference type="EMBL" id="PGTM01000004">
    <property type="protein sequence ID" value="PJF37373.1"/>
    <property type="molecule type" value="Genomic_DNA"/>
</dbReference>
<feature type="domain" description="Response regulatory" evidence="3">
    <location>
        <begin position="4"/>
        <end position="120"/>
    </location>
</feature>
<evidence type="ECO:0000256" key="1">
    <source>
        <dbReference type="ARBA" id="ARBA00022553"/>
    </source>
</evidence>
<dbReference type="SMART" id="SM00448">
    <property type="entry name" value="REC"/>
    <property type="match status" value="1"/>
</dbReference>
<dbReference type="Pfam" id="PF00072">
    <property type="entry name" value="Response_reg"/>
    <property type="match status" value="1"/>
</dbReference>
<evidence type="ECO:0000313" key="5">
    <source>
        <dbReference type="Proteomes" id="UP000229681"/>
    </source>
</evidence>
<dbReference type="AlphaFoldDB" id="A0A2M8PIK6"/>
<accession>A0A2M8PIK6</accession>
<sequence>MTKRVLYIEDRPDNRSLVRRVLMAEGIEVIEAATADDGIHLAMQHLPDLILMDINIPGKDGLTATQEIRMNPAIAHIPIIALTANVMKGDRERTLEAGCDGYIPKPIDVDKFPAEVMNFIAKGRVSHESRQSRSG</sequence>
<keyword evidence="1 2" id="KW-0597">Phosphoprotein</keyword>
<dbReference type="InterPro" id="IPR001789">
    <property type="entry name" value="Sig_transdc_resp-reg_receiver"/>
</dbReference>
<dbReference type="Proteomes" id="UP000229681">
    <property type="component" value="Unassembled WGS sequence"/>
</dbReference>
<feature type="modified residue" description="4-aspartylphosphate" evidence="2">
    <location>
        <position position="53"/>
    </location>
</feature>
<reference evidence="4 5" key="1">
    <citation type="submission" date="2017-11" db="EMBL/GenBank/DDBJ databases">
        <title>Evolution of Phototrophy in the Chloroflexi Phylum Driven by Horizontal Gene Transfer.</title>
        <authorList>
            <person name="Ward L.M."/>
            <person name="Hemp J."/>
            <person name="Shih P.M."/>
            <person name="Mcglynn S.E."/>
            <person name="Fischer W."/>
        </authorList>
    </citation>
    <scope>NUCLEOTIDE SEQUENCE [LARGE SCALE GENOMIC DNA]</scope>
    <source>
        <strain evidence="4">JP3_13</strain>
    </source>
</reference>
<dbReference type="SUPFAM" id="SSF52172">
    <property type="entry name" value="CheY-like"/>
    <property type="match status" value="1"/>
</dbReference>
<evidence type="ECO:0000313" key="4">
    <source>
        <dbReference type="EMBL" id="PJF37373.1"/>
    </source>
</evidence>
<dbReference type="PANTHER" id="PTHR45339:SF3">
    <property type="entry name" value="HISTIDINE KINASE"/>
    <property type="match status" value="1"/>
</dbReference>
<name>A0A2M8PIK6_9CHLR</name>
<dbReference type="InterPro" id="IPR011006">
    <property type="entry name" value="CheY-like_superfamily"/>
</dbReference>
<gene>
    <name evidence="4" type="ORF">CUN49_00755</name>
</gene>
<dbReference type="GO" id="GO:0000160">
    <property type="term" value="P:phosphorelay signal transduction system"/>
    <property type="evidence" value="ECO:0007669"/>
    <property type="project" value="InterPro"/>
</dbReference>
<evidence type="ECO:0000259" key="3">
    <source>
        <dbReference type="PROSITE" id="PS50110"/>
    </source>
</evidence>
<comment type="caution">
    <text evidence="4">The sequence shown here is derived from an EMBL/GenBank/DDBJ whole genome shotgun (WGS) entry which is preliminary data.</text>
</comment>
<dbReference type="PROSITE" id="PS50110">
    <property type="entry name" value="RESPONSE_REGULATORY"/>
    <property type="match status" value="1"/>
</dbReference>